<dbReference type="RefSeq" id="WP_089761364.1">
    <property type="nucleotide sequence ID" value="NZ_FNGO01000021.1"/>
</dbReference>
<evidence type="ECO:0000313" key="1">
    <source>
        <dbReference type="EMBL" id="SDM20850.1"/>
    </source>
</evidence>
<keyword evidence="2" id="KW-1185">Reference proteome</keyword>
<dbReference type="STRING" id="321763.SAMN04488692_12135"/>
<sequence length="98" mass="10874">MKTVIEGNTVYINTAFYELDGEELVIPENVTLKVYDGHGTILEERKLTAGDDLKFAAGFKVPECSNPIVIEIEGIINGYETVERKAIKAVKVRDRCGN</sequence>
<dbReference type="EMBL" id="FNGO01000021">
    <property type="protein sequence ID" value="SDM20850.1"/>
    <property type="molecule type" value="Genomic_DNA"/>
</dbReference>
<dbReference type="AlphaFoldDB" id="A0A1G9RCS0"/>
<accession>A0A1G9RCS0</accession>
<reference evidence="1 2" key="1">
    <citation type="submission" date="2016-10" db="EMBL/GenBank/DDBJ databases">
        <authorList>
            <person name="de Groot N.N."/>
        </authorList>
    </citation>
    <scope>NUCLEOTIDE SEQUENCE [LARGE SCALE GENOMIC DNA]</scope>
    <source>
        <strain evidence="1 2">SLAS-1</strain>
    </source>
</reference>
<evidence type="ECO:0000313" key="2">
    <source>
        <dbReference type="Proteomes" id="UP000199476"/>
    </source>
</evidence>
<protein>
    <submittedName>
        <fullName evidence="1">Uncharacterized protein</fullName>
    </submittedName>
</protein>
<organism evidence="1 2">
    <name type="scientific">Halarsenatibacter silvermanii</name>
    <dbReference type="NCBI Taxonomy" id="321763"/>
    <lineage>
        <taxon>Bacteria</taxon>
        <taxon>Bacillati</taxon>
        <taxon>Bacillota</taxon>
        <taxon>Clostridia</taxon>
        <taxon>Halanaerobiales</taxon>
        <taxon>Halarsenatibacteraceae</taxon>
        <taxon>Halarsenatibacter</taxon>
    </lineage>
</organism>
<gene>
    <name evidence="1" type="ORF">SAMN04488692_12135</name>
</gene>
<name>A0A1G9RCS0_9FIRM</name>
<dbReference type="Proteomes" id="UP000199476">
    <property type="component" value="Unassembled WGS sequence"/>
</dbReference>
<proteinExistence type="predicted"/>